<dbReference type="GO" id="GO:0045766">
    <property type="term" value="P:positive regulation of angiogenesis"/>
    <property type="evidence" value="ECO:0007669"/>
    <property type="project" value="TreeGrafter"/>
</dbReference>
<keyword evidence="4" id="KW-0221">Differentiation</keyword>
<organism evidence="13 14">
    <name type="scientific">Clupea harengus</name>
    <name type="common">Atlantic herring</name>
    <dbReference type="NCBI Taxonomy" id="7950"/>
    <lineage>
        <taxon>Eukaryota</taxon>
        <taxon>Metazoa</taxon>
        <taxon>Chordata</taxon>
        <taxon>Craniata</taxon>
        <taxon>Vertebrata</taxon>
        <taxon>Euteleostomi</taxon>
        <taxon>Actinopterygii</taxon>
        <taxon>Neopterygii</taxon>
        <taxon>Teleostei</taxon>
        <taxon>Clupei</taxon>
        <taxon>Clupeiformes</taxon>
        <taxon>Clupeoidei</taxon>
        <taxon>Clupeidae</taxon>
        <taxon>Clupea</taxon>
    </lineage>
</organism>
<keyword evidence="7" id="KW-0325">Glycoprotein</keyword>
<dbReference type="InterPro" id="IPR036841">
    <property type="entry name" value="VEGF_C_sf"/>
</dbReference>
<dbReference type="InterPro" id="IPR023581">
    <property type="entry name" value="PD_growth_factor_CS"/>
</dbReference>
<dbReference type="GO" id="GO:0051781">
    <property type="term" value="P:positive regulation of cell division"/>
    <property type="evidence" value="ECO:0007669"/>
    <property type="project" value="UniProtKB-KW"/>
</dbReference>
<keyword evidence="6" id="KW-1015">Disulfide bond</keyword>
<dbReference type="GO" id="GO:0001938">
    <property type="term" value="P:positive regulation of endothelial cell proliferation"/>
    <property type="evidence" value="ECO:0007669"/>
    <property type="project" value="TreeGrafter"/>
</dbReference>
<evidence type="ECO:0000256" key="9">
    <source>
        <dbReference type="RuleBase" id="RU003818"/>
    </source>
</evidence>
<dbReference type="AlphaFoldDB" id="A0A6P3VWH2"/>
<sequence length="220" mass="25555">MNFAGILMRFLFVTFVCLSAIKTAHIPEEEGQRAHEVLSFLEVYNRSVCRPREVLVDVLAEYPDEVEYLFIPSCVALTRCAGCCPDEALECTPVVTHNVTLQVKRVRPLRQKTNSYMSFTEHSMCECRQKIEMKEKVERKQRRGKGKGLKRKRKKKQQGKQEASTPVCEPCCSGCSERRRRLFVQDPQTCHCSCKNTEADCWARRLELNERTCRCDKPRR</sequence>
<dbReference type="Gene3D" id="2.10.90.10">
    <property type="entry name" value="Cystine-knot cytokines"/>
    <property type="match status" value="1"/>
</dbReference>
<reference evidence="14" key="1">
    <citation type="submission" date="2025-08" db="UniProtKB">
        <authorList>
            <consortium name="RefSeq"/>
        </authorList>
    </citation>
    <scope>IDENTIFICATION</scope>
</reference>
<dbReference type="PROSITE" id="PS50278">
    <property type="entry name" value="PDGF_2"/>
    <property type="match status" value="1"/>
</dbReference>
<dbReference type="CDD" id="cd00135">
    <property type="entry name" value="PDGF"/>
    <property type="match status" value="1"/>
</dbReference>
<dbReference type="GO" id="GO:0050930">
    <property type="term" value="P:induction of positive chemotaxis"/>
    <property type="evidence" value="ECO:0007669"/>
    <property type="project" value="TreeGrafter"/>
</dbReference>
<dbReference type="PANTHER" id="PTHR12025:SF16">
    <property type="entry name" value="VASCULAR ENDOTHELIAL GROWTH FACTOR A ISOFORM 1 PRECURSOR"/>
    <property type="match status" value="1"/>
</dbReference>
<dbReference type="Proteomes" id="UP000515152">
    <property type="component" value="Chromosome 15"/>
</dbReference>
<accession>A0A6P3VWH2</accession>
<evidence type="ECO:0000256" key="3">
    <source>
        <dbReference type="ARBA" id="ARBA00022657"/>
    </source>
</evidence>
<dbReference type="InterPro" id="IPR000072">
    <property type="entry name" value="PDGF/VEGF_dom"/>
</dbReference>
<keyword evidence="8" id="KW-0497">Mitogen</keyword>
<feature type="domain" description="Platelet-derived growth factor (PDGF) family profile" evidence="12">
    <location>
        <begin position="36"/>
        <end position="132"/>
    </location>
</feature>
<evidence type="ECO:0000313" key="13">
    <source>
        <dbReference type="Proteomes" id="UP000515152"/>
    </source>
</evidence>
<dbReference type="SUPFAM" id="SSF57501">
    <property type="entry name" value="Cystine-knot cytokines"/>
    <property type="match status" value="1"/>
</dbReference>
<keyword evidence="3" id="KW-0037">Angiogenesis</keyword>
<dbReference type="GO" id="GO:0005615">
    <property type="term" value="C:extracellular space"/>
    <property type="evidence" value="ECO:0007669"/>
    <property type="project" value="TreeGrafter"/>
</dbReference>
<evidence type="ECO:0000256" key="1">
    <source>
        <dbReference type="ARBA" id="ARBA00006686"/>
    </source>
</evidence>
<dbReference type="InterPro" id="IPR050507">
    <property type="entry name" value="PDGF/VEGF_growth_factor"/>
</dbReference>
<dbReference type="GO" id="GO:0016020">
    <property type="term" value="C:membrane"/>
    <property type="evidence" value="ECO:0007669"/>
    <property type="project" value="InterPro"/>
</dbReference>
<comment type="similarity">
    <text evidence="1 9">Belongs to the PDGF/VEGF growth factor family.</text>
</comment>
<dbReference type="PANTHER" id="PTHR12025">
    <property type="entry name" value="VASCULAR ENDOTHELIAL GROWTH FACTOR"/>
    <property type="match status" value="1"/>
</dbReference>
<feature type="region of interest" description="Disordered" evidence="10">
    <location>
        <begin position="136"/>
        <end position="169"/>
    </location>
</feature>
<evidence type="ECO:0000256" key="6">
    <source>
        <dbReference type="ARBA" id="ARBA00023157"/>
    </source>
</evidence>
<feature type="chain" id="PRO_5027535229" evidence="11">
    <location>
        <begin position="24"/>
        <end position="220"/>
    </location>
</feature>
<feature type="compositionally biased region" description="Basic residues" evidence="10">
    <location>
        <begin position="139"/>
        <end position="158"/>
    </location>
</feature>
<dbReference type="InterPro" id="IPR029034">
    <property type="entry name" value="Cystine-knot_cytokine"/>
</dbReference>
<evidence type="ECO:0000256" key="8">
    <source>
        <dbReference type="ARBA" id="ARBA00023246"/>
    </source>
</evidence>
<protein>
    <submittedName>
        <fullName evidence="14">Vascular endothelial growth factor Ab isoform X1</fullName>
    </submittedName>
</protein>
<dbReference type="Gene3D" id="2.10.160.10">
    <property type="entry name" value="Vascular endothelial growth factor, heparin-binding domain"/>
    <property type="match status" value="1"/>
</dbReference>
<dbReference type="GO" id="GO:0005172">
    <property type="term" value="F:vascular endothelial growth factor receptor binding"/>
    <property type="evidence" value="ECO:0007669"/>
    <property type="project" value="TreeGrafter"/>
</dbReference>
<evidence type="ECO:0000256" key="4">
    <source>
        <dbReference type="ARBA" id="ARBA00022782"/>
    </source>
</evidence>
<dbReference type="GO" id="GO:0008201">
    <property type="term" value="F:heparin binding"/>
    <property type="evidence" value="ECO:0007669"/>
    <property type="project" value="InterPro"/>
</dbReference>
<proteinExistence type="inferred from homology"/>
<keyword evidence="5 9" id="KW-0339">Growth factor</keyword>
<dbReference type="GO" id="GO:0048010">
    <property type="term" value="P:vascular endothelial growth factor receptor signaling pathway"/>
    <property type="evidence" value="ECO:0007669"/>
    <property type="project" value="TreeGrafter"/>
</dbReference>
<name>A0A6P3VWH2_CLUHA</name>
<dbReference type="SMART" id="SM00141">
    <property type="entry name" value="PDGF"/>
    <property type="match status" value="1"/>
</dbReference>
<dbReference type="GO" id="GO:0030154">
    <property type="term" value="P:cell differentiation"/>
    <property type="evidence" value="ECO:0007669"/>
    <property type="project" value="UniProtKB-KW"/>
</dbReference>
<dbReference type="GO" id="GO:0042056">
    <property type="term" value="F:chemoattractant activity"/>
    <property type="evidence" value="ECO:0007669"/>
    <property type="project" value="TreeGrafter"/>
</dbReference>
<evidence type="ECO:0000313" key="14">
    <source>
        <dbReference type="RefSeq" id="XP_012682201.1"/>
    </source>
</evidence>
<dbReference type="Pfam" id="PF00341">
    <property type="entry name" value="PDGF"/>
    <property type="match status" value="1"/>
</dbReference>
<keyword evidence="2" id="KW-0217">Developmental protein</keyword>
<evidence type="ECO:0000256" key="7">
    <source>
        <dbReference type="ARBA" id="ARBA00023180"/>
    </source>
</evidence>
<dbReference type="SUPFAM" id="SSF57593">
    <property type="entry name" value="Heparin-binding domain from vascular endothelial growth factor"/>
    <property type="match status" value="1"/>
</dbReference>
<evidence type="ECO:0000256" key="10">
    <source>
        <dbReference type="SAM" id="MobiDB-lite"/>
    </source>
</evidence>
<dbReference type="OrthoDB" id="6370328at2759"/>
<dbReference type="InterPro" id="IPR027928">
    <property type="entry name" value="VEGF_C"/>
</dbReference>
<dbReference type="FunFam" id="2.10.160.10:FF:000001">
    <property type="entry name" value="Vascular endothelial growth factor A"/>
    <property type="match status" value="1"/>
</dbReference>
<dbReference type="RefSeq" id="XP_012682201.1">
    <property type="nucleotide sequence ID" value="XM_012826747.3"/>
</dbReference>
<gene>
    <name evidence="14" type="primary">vegfab</name>
</gene>
<dbReference type="GO" id="GO:0038084">
    <property type="term" value="P:vascular endothelial growth factor signaling pathway"/>
    <property type="evidence" value="ECO:0007669"/>
    <property type="project" value="TreeGrafter"/>
</dbReference>
<dbReference type="GO" id="GO:0002040">
    <property type="term" value="P:sprouting angiogenesis"/>
    <property type="evidence" value="ECO:0007669"/>
    <property type="project" value="TreeGrafter"/>
</dbReference>
<keyword evidence="11" id="KW-0732">Signal</keyword>
<keyword evidence="13" id="KW-1185">Reference proteome</keyword>
<evidence type="ECO:0000256" key="5">
    <source>
        <dbReference type="ARBA" id="ARBA00023030"/>
    </source>
</evidence>
<dbReference type="GeneID" id="105899546"/>
<feature type="signal peptide" evidence="11">
    <location>
        <begin position="1"/>
        <end position="23"/>
    </location>
</feature>
<dbReference type="KEGG" id="char:105899546"/>
<dbReference type="GO" id="GO:0008083">
    <property type="term" value="F:growth factor activity"/>
    <property type="evidence" value="ECO:0007669"/>
    <property type="project" value="UniProtKB-KW"/>
</dbReference>
<evidence type="ECO:0000256" key="11">
    <source>
        <dbReference type="SAM" id="SignalP"/>
    </source>
</evidence>
<dbReference type="CTD" id="558154"/>
<evidence type="ECO:0000259" key="12">
    <source>
        <dbReference type="PROSITE" id="PS50278"/>
    </source>
</evidence>
<dbReference type="PROSITE" id="PS00249">
    <property type="entry name" value="PDGF_1"/>
    <property type="match status" value="1"/>
</dbReference>
<dbReference type="Pfam" id="PF14554">
    <property type="entry name" value="VEGF_C"/>
    <property type="match status" value="1"/>
</dbReference>
<dbReference type="GO" id="GO:0001666">
    <property type="term" value="P:response to hypoxia"/>
    <property type="evidence" value="ECO:0007669"/>
    <property type="project" value="TreeGrafter"/>
</dbReference>
<dbReference type="GO" id="GO:0060754">
    <property type="term" value="P:positive regulation of mast cell chemotaxis"/>
    <property type="evidence" value="ECO:0007669"/>
    <property type="project" value="TreeGrafter"/>
</dbReference>
<evidence type="ECO:0000256" key="2">
    <source>
        <dbReference type="ARBA" id="ARBA00022473"/>
    </source>
</evidence>